<comment type="caution">
    <text evidence="2">The sequence shown here is derived from an EMBL/GenBank/DDBJ whole genome shotgun (WGS) entry which is preliminary data.</text>
</comment>
<name>M0IZ61_HALVA</name>
<dbReference type="Gene3D" id="3.40.50.620">
    <property type="entry name" value="HUPs"/>
    <property type="match status" value="1"/>
</dbReference>
<organism evidence="2 3">
    <name type="scientific">Haloarcula vallismortis ATCC 29715</name>
    <dbReference type="NCBI Taxonomy" id="662477"/>
    <lineage>
        <taxon>Archaea</taxon>
        <taxon>Methanobacteriati</taxon>
        <taxon>Methanobacteriota</taxon>
        <taxon>Stenosarchaea group</taxon>
        <taxon>Halobacteria</taxon>
        <taxon>Halobacteriales</taxon>
        <taxon>Haloarculaceae</taxon>
        <taxon>Haloarcula</taxon>
    </lineage>
</organism>
<evidence type="ECO:0000259" key="1">
    <source>
        <dbReference type="Pfam" id="PF00582"/>
    </source>
</evidence>
<dbReference type="InterPro" id="IPR014729">
    <property type="entry name" value="Rossmann-like_a/b/a_fold"/>
</dbReference>
<evidence type="ECO:0000313" key="2">
    <source>
        <dbReference type="EMBL" id="EMA01378.1"/>
    </source>
</evidence>
<dbReference type="Pfam" id="PF00582">
    <property type="entry name" value="Usp"/>
    <property type="match status" value="1"/>
</dbReference>
<accession>M0IZ61</accession>
<feature type="domain" description="UspA" evidence="1">
    <location>
        <begin position="23"/>
        <end position="133"/>
    </location>
</feature>
<reference evidence="2 3" key="1">
    <citation type="journal article" date="2014" name="PLoS Genet.">
        <title>Phylogenetically driven sequencing of extremely halophilic archaea reveals strategies for static and dynamic osmo-response.</title>
        <authorList>
            <person name="Becker E.A."/>
            <person name="Seitzer P.M."/>
            <person name="Tritt A."/>
            <person name="Larsen D."/>
            <person name="Krusor M."/>
            <person name="Yao A.I."/>
            <person name="Wu D."/>
            <person name="Madern D."/>
            <person name="Eisen J.A."/>
            <person name="Darling A.E."/>
            <person name="Facciotti M.T."/>
        </authorList>
    </citation>
    <scope>NUCLEOTIDE SEQUENCE [LARGE SCALE GENOMIC DNA]</scope>
    <source>
        <strain evidence="2 3">ATCC 29715</strain>
    </source>
</reference>
<proteinExistence type="predicted"/>
<dbReference type="SUPFAM" id="SSF52402">
    <property type="entry name" value="Adenine nucleotide alpha hydrolases-like"/>
    <property type="match status" value="1"/>
</dbReference>
<dbReference type="AlphaFoldDB" id="M0IZ61"/>
<sequence>MVTQAAAIAAFHKAGRDSADMVFLVPFDGSPLADAALDRAVSYAAALDEDVVAVAFIPTGANYAERRRRVDPTEDFAAETAADDLRRKIEEATDDSELRYDDVSAHSTSELSTTIRQTARDVDADVVFLGSDDTEDIVVPIGEVTDGQSYDVHIVRRA</sequence>
<protein>
    <recommendedName>
        <fullName evidence="1">UspA domain-containing protein</fullName>
    </recommendedName>
</protein>
<keyword evidence="3" id="KW-1185">Reference proteome</keyword>
<dbReference type="InterPro" id="IPR006016">
    <property type="entry name" value="UspA"/>
</dbReference>
<evidence type="ECO:0000313" key="3">
    <source>
        <dbReference type="Proteomes" id="UP000011534"/>
    </source>
</evidence>
<gene>
    <name evidence="2" type="ORF">C437_16816</name>
</gene>
<dbReference type="PATRIC" id="fig|662477.6.peg.3288"/>
<dbReference type="EMBL" id="AOLQ01000067">
    <property type="protein sequence ID" value="EMA01378.1"/>
    <property type="molecule type" value="Genomic_DNA"/>
</dbReference>
<dbReference type="Proteomes" id="UP000011534">
    <property type="component" value="Unassembled WGS sequence"/>
</dbReference>
<dbReference type="CDD" id="cd00293">
    <property type="entry name" value="USP-like"/>
    <property type="match status" value="1"/>
</dbReference>